<dbReference type="RefSeq" id="XP_040728455.1">
    <property type="nucleotide sequence ID" value="XM_040870857.1"/>
</dbReference>
<keyword evidence="2" id="KW-0732">Signal</keyword>
<dbReference type="EMBL" id="MCFI01000001">
    <property type="protein sequence ID" value="ORY87960.1"/>
    <property type="molecule type" value="Genomic_DNA"/>
</dbReference>
<dbReference type="InterPro" id="IPR018535">
    <property type="entry name" value="DUF1996"/>
</dbReference>
<gene>
    <name evidence="4" type="ORF">BCR37DRAFT_390463</name>
</gene>
<dbReference type="PANTHER" id="PTHR43662">
    <property type="match status" value="1"/>
</dbReference>
<accession>A0A1Y2FVD4</accession>
<dbReference type="Pfam" id="PF01822">
    <property type="entry name" value="WSC"/>
    <property type="match status" value="1"/>
</dbReference>
<dbReference type="Pfam" id="PF09362">
    <property type="entry name" value="DUF1996"/>
    <property type="match status" value="1"/>
</dbReference>
<dbReference type="OrthoDB" id="74764at2759"/>
<dbReference type="GeneID" id="63787456"/>
<evidence type="ECO:0000313" key="5">
    <source>
        <dbReference type="Proteomes" id="UP000193685"/>
    </source>
</evidence>
<dbReference type="AlphaFoldDB" id="A0A1Y2FVD4"/>
<dbReference type="InterPro" id="IPR002889">
    <property type="entry name" value="WSC_carb-bd"/>
</dbReference>
<evidence type="ECO:0000259" key="3">
    <source>
        <dbReference type="PROSITE" id="PS51212"/>
    </source>
</evidence>
<feature type="compositionally biased region" description="Low complexity" evidence="1">
    <location>
        <begin position="466"/>
        <end position="484"/>
    </location>
</feature>
<dbReference type="OMA" id="WILANGD"/>
<evidence type="ECO:0000256" key="2">
    <source>
        <dbReference type="SAM" id="SignalP"/>
    </source>
</evidence>
<dbReference type="InterPro" id="IPR018909">
    <property type="entry name" value="Eng1_septum"/>
</dbReference>
<evidence type="ECO:0000313" key="4">
    <source>
        <dbReference type="EMBL" id="ORY87960.1"/>
    </source>
</evidence>
<dbReference type="PROSITE" id="PS51212">
    <property type="entry name" value="WSC"/>
    <property type="match status" value="1"/>
</dbReference>
<protein>
    <recommendedName>
        <fullName evidence="3">WSC domain-containing protein</fullName>
    </recommendedName>
</protein>
<keyword evidence="5" id="KW-1185">Reference proteome</keyword>
<name>A0A1Y2FVD4_PROLT</name>
<feature type="chain" id="PRO_5012146816" description="WSC domain-containing protein" evidence="2">
    <location>
        <begin position="19"/>
        <end position="623"/>
    </location>
</feature>
<dbReference type="PANTHER" id="PTHR43662:SF3">
    <property type="entry name" value="DOMAIN PROTEIN, PUTATIVE (AFU_ORTHOLOGUE AFUA_6G11970)-RELATED"/>
    <property type="match status" value="1"/>
</dbReference>
<dbReference type="Pfam" id="PF10645">
    <property type="entry name" value="Carb_bind"/>
    <property type="match status" value="1"/>
</dbReference>
<dbReference type="GO" id="GO:0030246">
    <property type="term" value="F:carbohydrate binding"/>
    <property type="evidence" value="ECO:0007669"/>
    <property type="project" value="InterPro"/>
</dbReference>
<organism evidence="4 5">
    <name type="scientific">Protomyces lactucae-debilis</name>
    <dbReference type="NCBI Taxonomy" id="2754530"/>
    <lineage>
        <taxon>Eukaryota</taxon>
        <taxon>Fungi</taxon>
        <taxon>Dikarya</taxon>
        <taxon>Ascomycota</taxon>
        <taxon>Taphrinomycotina</taxon>
        <taxon>Taphrinomycetes</taxon>
        <taxon>Taphrinales</taxon>
        <taxon>Protomycetaceae</taxon>
        <taxon>Protomyces</taxon>
    </lineage>
</organism>
<feature type="region of interest" description="Disordered" evidence="1">
    <location>
        <begin position="465"/>
        <end position="484"/>
    </location>
</feature>
<feature type="signal peptide" evidence="2">
    <location>
        <begin position="1"/>
        <end position="18"/>
    </location>
</feature>
<comment type="caution">
    <text evidence="4">The sequence shown here is derived from an EMBL/GenBank/DDBJ whole genome shotgun (WGS) entry which is preliminary data.</text>
</comment>
<proteinExistence type="predicted"/>
<dbReference type="Proteomes" id="UP000193685">
    <property type="component" value="Unassembled WGS sequence"/>
</dbReference>
<reference evidence="4 5" key="1">
    <citation type="submission" date="2016-07" db="EMBL/GenBank/DDBJ databases">
        <title>Pervasive Adenine N6-methylation of Active Genes in Fungi.</title>
        <authorList>
            <consortium name="DOE Joint Genome Institute"/>
            <person name="Mondo S.J."/>
            <person name="Dannebaum R.O."/>
            <person name="Kuo R.C."/>
            <person name="Labutti K."/>
            <person name="Haridas S."/>
            <person name="Kuo A."/>
            <person name="Salamov A."/>
            <person name="Ahrendt S.R."/>
            <person name="Lipzen A."/>
            <person name="Sullivan W."/>
            <person name="Andreopoulos W.B."/>
            <person name="Clum A."/>
            <person name="Lindquist E."/>
            <person name="Daum C."/>
            <person name="Ramamoorthy G.K."/>
            <person name="Gryganskyi A."/>
            <person name="Culley D."/>
            <person name="Magnuson J.K."/>
            <person name="James T.Y."/>
            <person name="O'Malley M.A."/>
            <person name="Stajich J.E."/>
            <person name="Spatafora J.W."/>
            <person name="Visel A."/>
            <person name="Grigoriev I.V."/>
        </authorList>
    </citation>
    <scope>NUCLEOTIDE SEQUENCE [LARGE SCALE GENOMIC DNA]</scope>
    <source>
        <strain evidence="4 5">12-1054</strain>
    </source>
</reference>
<dbReference type="SMART" id="SM00321">
    <property type="entry name" value="WSC"/>
    <property type="match status" value="1"/>
</dbReference>
<feature type="domain" description="WSC" evidence="3">
    <location>
        <begin position="364"/>
        <end position="460"/>
    </location>
</feature>
<evidence type="ECO:0000256" key="1">
    <source>
        <dbReference type="SAM" id="MobiDB-lite"/>
    </source>
</evidence>
<sequence length="623" mass="66777">MLANLALQVALLATSAEAFWRLPCVNQVVYERSDPIVNPGQLSGHMHAIMGANNFNYSTTFADLRASDCTTCQVSQDKSVYWVPNLYFRDKKTGLFTSIEQRGGMLAYYIQRYGYNGEKLYAFPDGFKMLAGRPSMRSYDGTPEAQAISYRCLDYPNNSPLETKGFPNQNCPNGLRQQIFFPSCWDGVNTDSPDHKSHMAYPSQVDSGTCPSSHPYRTVSLFYEIIWWTGPYWNQIAAGTGEFVLSNGDATGYSSHADFVNGWDFNVLQQAIDTCTADSGVFTDCKLFDVIDYQTAAKCQKQPGTTEQVTGTMSKLPGNNPVTYGPGPASMQPYNAALPAGTRLKATLGIADGRKAVQFPTKPVVNAQGCFADGYPLSRTMGGLGVYGVYSQPTMTNSLCSAYCLAQGFKYSGTEYSSQCFCANALPPTKLDASKCNMACSGDANSRCGGDNALTVSYNPGGAALGSNTPPTTGGSTGSSGSTTPAFTTSGTCAGARFETGAYICWGNTQLCPIVNGVNFGACAGGCFDPKIYHCSGGFLQPGAAPATPVGDRPAPVVTGVAVSRPKAVVTAVAKPRKSKRALTGGFMDWFRRTESANETVDVKARDLMNEASEMVYDFEWLA</sequence>